<keyword evidence="2" id="KW-1185">Reference proteome</keyword>
<dbReference type="InParanoid" id="A0A317XP76"/>
<evidence type="ECO:0000313" key="2">
    <source>
        <dbReference type="Proteomes" id="UP000246740"/>
    </source>
</evidence>
<protein>
    <submittedName>
        <fullName evidence="1">Uncharacterized protein</fullName>
    </submittedName>
</protein>
<dbReference type="EMBL" id="KZ819193">
    <property type="protein sequence ID" value="PWZ00086.1"/>
    <property type="molecule type" value="Genomic_DNA"/>
</dbReference>
<organism evidence="1 2">
    <name type="scientific">Testicularia cyperi</name>
    <dbReference type="NCBI Taxonomy" id="1882483"/>
    <lineage>
        <taxon>Eukaryota</taxon>
        <taxon>Fungi</taxon>
        <taxon>Dikarya</taxon>
        <taxon>Basidiomycota</taxon>
        <taxon>Ustilaginomycotina</taxon>
        <taxon>Ustilaginomycetes</taxon>
        <taxon>Ustilaginales</taxon>
        <taxon>Anthracoideaceae</taxon>
        <taxon>Testicularia</taxon>
    </lineage>
</organism>
<evidence type="ECO:0000313" key="1">
    <source>
        <dbReference type="EMBL" id="PWZ00086.1"/>
    </source>
</evidence>
<gene>
    <name evidence="1" type="ORF">BCV70DRAFT_104843</name>
</gene>
<proteinExistence type="predicted"/>
<dbReference type="AlphaFoldDB" id="A0A317XP76"/>
<sequence>MQPLPSRILVLLHMYTFVRYPITLSHFFLPSSSLHTRPPYASALHFSARLLHSTISHHVSFHPCCLKTGKVESSVPALFYASILHLVCIVATPPTGRCRSPAYSR</sequence>
<name>A0A317XP76_9BASI</name>
<dbReference type="Proteomes" id="UP000246740">
    <property type="component" value="Unassembled WGS sequence"/>
</dbReference>
<accession>A0A317XP76</accession>
<reference evidence="1 2" key="1">
    <citation type="journal article" date="2018" name="Mol. Biol. Evol.">
        <title>Broad Genomic Sampling Reveals a Smut Pathogenic Ancestry of the Fungal Clade Ustilaginomycotina.</title>
        <authorList>
            <person name="Kijpornyongpan T."/>
            <person name="Mondo S.J."/>
            <person name="Barry K."/>
            <person name="Sandor L."/>
            <person name="Lee J."/>
            <person name="Lipzen A."/>
            <person name="Pangilinan J."/>
            <person name="LaButti K."/>
            <person name="Hainaut M."/>
            <person name="Henrissat B."/>
            <person name="Grigoriev I.V."/>
            <person name="Spatafora J.W."/>
            <person name="Aime M.C."/>
        </authorList>
    </citation>
    <scope>NUCLEOTIDE SEQUENCE [LARGE SCALE GENOMIC DNA]</scope>
    <source>
        <strain evidence="1 2">MCA 3645</strain>
    </source>
</reference>